<evidence type="ECO:0000313" key="3">
    <source>
        <dbReference type="Proteomes" id="UP001251528"/>
    </source>
</evidence>
<comment type="caution">
    <text evidence="2">The sequence shown here is derived from an EMBL/GenBank/DDBJ whole genome shotgun (WGS) entry which is preliminary data.</text>
</comment>
<dbReference type="PANTHER" id="PTHR45036">
    <property type="entry name" value="METHYLTRANSFERASE LIKE 7B"/>
    <property type="match status" value="1"/>
</dbReference>
<protein>
    <recommendedName>
        <fullName evidence="1">Methyltransferase type 11 domain-containing protein</fullName>
    </recommendedName>
</protein>
<proteinExistence type="predicted"/>
<dbReference type="Pfam" id="PF08241">
    <property type="entry name" value="Methyltransf_11"/>
    <property type="match status" value="1"/>
</dbReference>
<dbReference type="InterPro" id="IPR013216">
    <property type="entry name" value="Methyltransf_11"/>
</dbReference>
<dbReference type="Proteomes" id="UP001251528">
    <property type="component" value="Unassembled WGS sequence"/>
</dbReference>
<dbReference type="InterPro" id="IPR029063">
    <property type="entry name" value="SAM-dependent_MTases_sf"/>
</dbReference>
<dbReference type="PANTHER" id="PTHR45036:SF1">
    <property type="entry name" value="METHYLTRANSFERASE LIKE 7A"/>
    <property type="match status" value="1"/>
</dbReference>
<dbReference type="GO" id="GO:0008757">
    <property type="term" value="F:S-adenosylmethionine-dependent methyltransferase activity"/>
    <property type="evidence" value="ECO:0007669"/>
    <property type="project" value="InterPro"/>
</dbReference>
<evidence type="ECO:0000259" key="1">
    <source>
        <dbReference type="Pfam" id="PF08241"/>
    </source>
</evidence>
<reference evidence="2" key="1">
    <citation type="submission" date="2023-06" db="EMBL/GenBank/DDBJ databases">
        <title>Conoideocrella luteorostrata (Hypocreales: Clavicipitaceae), a potential biocontrol fungus for elongate hemlock scale in United States Christmas tree production areas.</title>
        <authorList>
            <person name="Barrett H."/>
            <person name="Lovett B."/>
            <person name="Macias A.M."/>
            <person name="Stajich J.E."/>
            <person name="Kasson M.T."/>
        </authorList>
    </citation>
    <scope>NUCLEOTIDE SEQUENCE</scope>
    <source>
        <strain evidence="2">ARSEF 14590</strain>
    </source>
</reference>
<keyword evidence="3" id="KW-1185">Reference proteome</keyword>
<name>A0AAJ0CQA3_9HYPO</name>
<dbReference type="EMBL" id="JASWJB010000078">
    <property type="protein sequence ID" value="KAK2600280.1"/>
    <property type="molecule type" value="Genomic_DNA"/>
</dbReference>
<gene>
    <name evidence="2" type="ORF">QQS21_004999</name>
</gene>
<dbReference type="Gene3D" id="3.40.50.150">
    <property type="entry name" value="Vaccinia Virus protein VP39"/>
    <property type="match status" value="1"/>
</dbReference>
<evidence type="ECO:0000313" key="2">
    <source>
        <dbReference type="EMBL" id="KAK2600280.1"/>
    </source>
</evidence>
<dbReference type="InterPro" id="IPR052356">
    <property type="entry name" value="Thiol_S-MT"/>
</dbReference>
<accession>A0AAJ0CQA3</accession>
<dbReference type="AlphaFoldDB" id="A0AAJ0CQA3"/>
<sequence>MPLKDRLDTLFGPFQLLWVSLWIHSVALKDALLKDGIKALACPQRIRDAAVAKLLILASENFISYEDTTPVPSLVSYASGTILELGPGPGNQIHRFDRSLVKFIYGIDPNPNFERDIAARLEKHNLQDKYQFLACGLEDSHVLREAGITEGSMDTVLSIQVVCSVGDPMSLMREAYSLLRPGGRFIFWEHGRSDDAFTALAQACWNPAWSALVGGCCINRDIKSAIVAAGEWESLDAIEQDEDPYNFLPRTWGVLVKKV</sequence>
<dbReference type="SUPFAM" id="SSF53335">
    <property type="entry name" value="S-adenosyl-L-methionine-dependent methyltransferases"/>
    <property type="match status" value="1"/>
</dbReference>
<feature type="domain" description="Methyltransferase type 11" evidence="1">
    <location>
        <begin position="83"/>
        <end position="187"/>
    </location>
</feature>
<dbReference type="CDD" id="cd02440">
    <property type="entry name" value="AdoMet_MTases"/>
    <property type="match status" value="1"/>
</dbReference>
<organism evidence="2 3">
    <name type="scientific">Conoideocrella luteorostrata</name>
    <dbReference type="NCBI Taxonomy" id="1105319"/>
    <lineage>
        <taxon>Eukaryota</taxon>
        <taxon>Fungi</taxon>
        <taxon>Dikarya</taxon>
        <taxon>Ascomycota</taxon>
        <taxon>Pezizomycotina</taxon>
        <taxon>Sordariomycetes</taxon>
        <taxon>Hypocreomycetidae</taxon>
        <taxon>Hypocreales</taxon>
        <taxon>Clavicipitaceae</taxon>
        <taxon>Conoideocrella</taxon>
    </lineage>
</organism>